<sequence>MPIDKLMHLYSSAGSFQEKSTRKKVKDVIANAVSKKACVNVRKKITVKVRFRKEIKKSEIRHVLVSKISCCELHPAITGLLSRKLRVVWRRNRSVSEILCNHKAYSKKEDSSCTCAHFDLPRSDSHILTRIADVGLLPQFVLNGKNVTCPKLKTTEEELSISIRQGLTAALGQKVAHTLNDWQLGGCFMSGCNRTEEAEEELVFAVKRKYRELVISQVDRNAGDLVLMCPLLYQRGLYKMFTWNAAYDIATSSEKEILTKTKKDYLALGLDKVAAWDSKGAIGKAYVLPKHKDLTRWRPIVPATNEPTKNGSRLVARALNYLLAKLPAATHFNLGATAQLKQNLQKAEKKLQLFGDETMVAGGGFDIKEMFTSLPHAASMEALRWLLQQWKEKGYSSVTVSKRGKFATLGVKFYGKSYVKLSLQLLLKFVSFELKHTFNACKGMILRQRIGVPMGKNSSPPLACLMCAKFEVDFLKSLGKERRLVHGVRFMDDVSLTVAFNRGKERSVQRAVQIMESFQECYGSELSLARTDDESNTFDFIGAQITITAGNIHFFMEPEVKNEY</sequence>
<accession>A0A388LV98</accession>
<dbReference type="PANTHER" id="PTHR21301:SF10">
    <property type="entry name" value="REVERSE TRANSCRIPTASE DOMAIN-CONTAINING PROTEIN"/>
    <property type="match status" value="1"/>
</dbReference>
<keyword evidence="3" id="KW-1185">Reference proteome</keyword>
<name>A0A388LV98_CHABU</name>
<evidence type="ECO:0000259" key="1">
    <source>
        <dbReference type="PROSITE" id="PS50878"/>
    </source>
</evidence>
<dbReference type="SUPFAM" id="SSF56672">
    <property type="entry name" value="DNA/RNA polymerases"/>
    <property type="match status" value="1"/>
</dbReference>
<evidence type="ECO:0000313" key="3">
    <source>
        <dbReference type="Proteomes" id="UP000265515"/>
    </source>
</evidence>
<comment type="caution">
    <text evidence="2">The sequence shown here is derived from an EMBL/GenBank/DDBJ whole genome shotgun (WGS) entry which is preliminary data.</text>
</comment>
<organism evidence="2 3">
    <name type="scientific">Chara braunii</name>
    <name type="common">Braun's stonewort</name>
    <dbReference type="NCBI Taxonomy" id="69332"/>
    <lineage>
        <taxon>Eukaryota</taxon>
        <taxon>Viridiplantae</taxon>
        <taxon>Streptophyta</taxon>
        <taxon>Charophyceae</taxon>
        <taxon>Charales</taxon>
        <taxon>Characeae</taxon>
        <taxon>Chara</taxon>
    </lineage>
</organism>
<protein>
    <recommendedName>
        <fullName evidence="1">Reverse transcriptase domain-containing protein</fullName>
    </recommendedName>
</protein>
<dbReference type="Proteomes" id="UP000265515">
    <property type="component" value="Unassembled WGS sequence"/>
</dbReference>
<dbReference type="PANTHER" id="PTHR21301">
    <property type="entry name" value="REVERSE TRANSCRIPTASE"/>
    <property type="match status" value="1"/>
</dbReference>
<reference evidence="2 3" key="1">
    <citation type="journal article" date="2018" name="Cell">
        <title>The Chara Genome: Secondary Complexity and Implications for Plant Terrestrialization.</title>
        <authorList>
            <person name="Nishiyama T."/>
            <person name="Sakayama H."/>
            <person name="Vries J.D."/>
            <person name="Buschmann H."/>
            <person name="Saint-Marcoux D."/>
            <person name="Ullrich K.K."/>
            <person name="Haas F.B."/>
            <person name="Vanderstraeten L."/>
            <person name="Becker D."/>
            <person name="Lang D."/>
            <person name="Vosolsobe S."/>
            <person name="Rombauts S."/>
            <person name="Wilhelmsson P.K.I."/>
            <person name="Janitza P."/>
            <person name="Kern R."/>
            <person name="Heyl A."/>
            <person name="Rumpler F."/>
            <person name="Villalobos L.I.A.C."/>
            <person name="Clay J.M."/>
            <person name="Skokan R."/>
            <person name="Toyoda A."/>
            <person name="Suzuki Y."/>
            <person name="Kagoshima H."/>
            <person name="Schijlen E."/>
            <person name="Tajeshwar N."/>
            <person name="Catarino B."/>
            <person name="Hetherington A.J."/>
            <person name="Saltykova A."/>
            <person name="Bonnot C."/>
            <person name="Breuninger H."/>
            <person name="Symeonidi A."/>
            <person name="Radhakrishnan G.V."/>
            <person name="Van Nieuwerburgh F."/>
            <person name="Deforce D."/>
            <person name="Chang C."/>
            <person name="Karol K.G."/>
            <person name="Hedrich R."/>
            <person name="Ulvskov P."/>
            <person name="Glockner G."/>
            <person name="Delwiche C.F."/>
            <person name="Petrasek J."/>
            <person name="Van de Peer Y."/>
            <person name="Friml J."/>
            <person name="Beilby M."/>
            <person name="Dolan L."/>
            <person name="Kohara Y."/>
            <person name="Sugano S."/>
            <person name="Fujiyama A."/>
            <person name="Delaux P.-M."/>
            <person name="Quint M."/>
            <person name="TheiBen G."/>
            <person name="Hagemann M."/>
            <person name="Harholt J."/>
            <person name="Dunand C."/>
            <person name="Zachgo S."/>
            <person name="Langdale J."/>
            <person name="Maumus F."/>
            <person name="Straeten D.V.D."/>
            <person name="Gould S.B."/>
            <person name="Rensing S.A."/>
        </authorList>
    </citation>
    <scope>NUCLEOTIDE SEQUENCE [LARGE SCALE GENOMIC DNA]</scope>
    <source>
        <strain evidence="2 3">S276</strain>
    </source>
</reference>
<feature type="domain" description="Reverse transcriptase" evidence="1">
    <location>
        <begin position="269"/>
        <end position="545"/>
    </location>
</feature>
<proteinExistence type="predicted"/>
<gene>
    <name evidence="2" type="ORF">CBR_g41067</name>
</gene>
<dbReference type="InterPro" id="IPR043502">
    <property type="entry name" value="DNA/RNA_pol_sf"/>
</dbReference>
<dbReference type="EMBL" id="BFEA01000551">
    <property type="protein sequence ID" value="GBG86163.1"/>
    <property type="molecule type" value="Genomic_DNA"/>
</dbReference>
<dbReference type="InterPro" id="IPR000477">
    <property type="entry name" value="RT_dom"/>
</dbReference>
<evidence type="ECO:0000313" key="2">
    <source>
        <dbReference type="EMBL" id="GBG86163.1"/>
    </source>
</evidence>
<dbReference type="AlphaFoldDB" id="A0A388LV98"/>
<dbReference type="PROSITE" id="PS50878">
    <property type="entry name" value="RT_POL"/>
    <property type="match status" value="1"/>
</dbReference>
<dbReference type="Gramene" id="GBG86163">
    <property type="protein sequence ID" value="GBG86163"/>
    <property type="gene ID" value="CBR_g41067"/>
</dbReference>